<dbReference type="PANTHER" id="PTHR11730">
    <property type="entry name" value="AMMONIUM TRANSPORTER"/>
    <property type="match status" value="1"/>
</dbReference>
<evidence type="ECO:0000256" key="5">
    <source>
        <dbReference type="ARBA" id="ARBA00022989"/>
    </source>
</evidence>
<dbReference type="STRING" id="1817772.A2527_03935"/>
<comment type="similarity">
    <text evidence="2 8">Belongs to the ammonia transporter channel (TC 1.A.11.2) family.</text>
</comment>
<organism evidence="11 12">
    <name type="scientific">Candidatus Lambdaproteobacteria bacterium RIFOXYD2_FULL_50_16</name>
    <dbReference type="NCBI Taxonomy" id="1817772"/>
    <lineage>
        <taxon>Bacteria</taxon>
        <taxon>Pseudomonadati</taxon>
        <taxon>Pseudomonadota</taxon>
        <taxon>Candidatus Lambdaproteobacteria</taxon>
    </lineage>
</organism>
<feature type="transmembrane region" description="Helical" evidence="8">
    <location>
        <begin position="40"/>
        <end position="60"/>
    </location>
</feature>
<keyword evidence="9" id="KW-0732">Signal</keyword>
<feature type="domain" description="Ammonium transporter AmtB-like" evidence="10">
    <location>
        <begin position="41"/>
        <end position="435"/>
    </location>
</feature>
<feature type="transmembrane region" description="Helical" evidence="8">
    <location>
        <begin position="264"/>
        <end position="285"/>
    </location>
</feature>
<evidence type="ECO:0000256" key="2">
    <source>
        <dbReference type="ARBA" id="ARBA00005887"/>
    </source>
</evidence>
<evidence type="ECO:0000313" key="12">
    <source>
        <dbReference type="Proteomes" id="UP000178449"/>
    </source>
</evidence>
<dbReference type="NCBIfam" id="TIGR00836">
    <property type="entry name" value="amt"/>
    <property type="match status" value="1"/>
</dbReference>
<keyword evidence="6 8" id="KW-0472">Membrane</keyword>
<feature type="transmembrane region" description="Helical" evidence="8">
    <location>
        <begin position="323"/>
        <end position="342"/>
    </location>
</feature>
<dbReference type="Pfam" id="PF00909">
    <property type="entry name" value="Ammonium_transp"/>
    <property type="match status" value="1"/>
</dbReference>
<evidence type="ECO:0000256" key="3">
    <source>
        <dbReference type="ARBA" id="ARBA00022448"/>
    </source>
</evidence>
<dbReference type="InterPro" id="IPR002229">
    <property type="entry name" value="RhesusRHD"/>
</dbReference>
<evidence type="ECO:0000259" key="10">
    <source>
        <dbReference type="Pfam" id="PF00909"/>
    </source>
</evidence>
<dbReference type="InterPro" id="IPR029020">
    <property type="entry name" value="Ammonium/urea_transptr"/>
</dbReference>
<evidence type="ECO:0000256" key="9">
    <source>
        <dbReference type="SAM" id="SignalP"/>
    </source>
</evidence>
<keyword evidence="7 8" id="KW-0924">Ammonia transport</keyword>
<dbReference type="Gene3D" id="1.10.3430.10">
    <property type="entry name" value="Ammonium transporter AmtB like domains"/>
    <property type="match status" value="1"/>
</dbReference>
<feature type="transmembrane region" description="Helical" evidence="8">
    <location>
        <begin position="159"/>
        <end position="181"/>
    </location>
</feature>
<dbReference type="GO" id="GO:0005886">
    <property type="term" value="C:plasma membrane"/>
    <property type="evidence" value="ECO:0007669"/>
    <property type="project" value="UniProtKB-SubCell"/>
</dbReference>
<name>A0A1F6GF25_9PROT</name>
<dbReference type="AlphaFoldDB" id="A0A1F6GF25"/>
<evidence type="ECO:0000256" key="8">
    <source>
        <dbReference type="RuleBase" id="RU362002"/>
    </source>
</evidence>
<dbReference type="PANTHER" id="PTHR11730:SF6">
    <property type="entry name" value="AMMONIUM TRANSPORTER"/>
    <property type="match status" value="1"/>
</dbReference>
<feature type="transmembrane region" description="Helical" evidence="8">
    <location>
        <begin position="383"/>
        <end position="405"/>
    </location>
</feature>
<feature type="chain" id="PRO_5009524665" description="Ammonium transporter" evidence="9">
    <location>
        <begin position="22"/>
        <end position="447"/>
    </location>
</feature>
<reference evidence="11 12" key="1">
    <citation type="journal article" date="2016" name="Nat. Commun.">
        <title>Thousands of microbial genomes shed light on interconnected biogeochemical processes in an aquifer system.</title>
        <authorList>
            <person name="Anantharaman K."/>
            <person name="Brown C.T."/>
            <person name="Hug L.A."/>
            <person name="Sharon I."/>
            <person name="Castelle C.J."/>
            <person name="Probst A.J."/>
            <person name="Thomas B.C."/>
            <person name="Singh A."/>
            <person name="Wilkins M.J."/>
            <person name="Karaoz U."/>
            <person name="Brodie E.L."/>
            <person name="Williams K.H."/>
            <person name="Hubbard S.S."/>
            <person name="Banfield J.F."/>
        </authorList>
    </citation>
    <scope>NUCLEOTIDE SEQUENCE [LARGE SCALE GENOMIC DNA]</scope>
</reference>
<feature type="transmembrane region" description="Helical" evidence="8">
    <location>
        <begin position="81"/>
        <end position="104"/>
    </location>
</feature>
<feature type="transmembrane region" description="Helical" evidence="8">
    <location>
        <begin position="235"/>
        <end position="252"/>
    </location>
</feature>
<dbReference type="FunFam" id="1.10.3430.10:FF:000008">
    <property type="entry name" value="Ammonium transporter"/>
    <property type="match status" value="1"/>
</dbReference>
<evidence type="ECO:0000313" key="11">
    <source>
        <dbReference type="EMBL" id="OGG96714.1"/>
    </source>
</evidence>
<dbReference type="PRINTS" id="PR00342">
    <property type="entry name" value="RHESUSRHD"/>
</dbReference>
<dbReference type="GO" id="GO:0008519">
    <property type="term" value="F:ammonium channel activity"/>
    <property type="evidence" value="ECO:0007669"/>
    <property type="project" value="InterPro"/>
</dbReference>
<dbReference type="InterPro" id="IPR024041">
    <property type="entry name" value="NH4_transpt_AmtB-like_dom"/>
</dbReference>
<dbReference type="PROSITE" id="PS01219">
    <property type="entry name" value="AMMONIUM_TRANSP"/>
    <property type="match status" value="1"/>
</dbReference>
<dbReference type="SUPFAM" id="SSF111352">
    <property type="entry name" value="Ammonium transporter"/>
    <property type="match status" value="1"/>
</dbReference>
<sequence>MKQKFLASVMLLALFALPAFGLEGKINGEEIPAMQYAMDTMWVLLAAVLVFFMQAGFAMVESGFTRAKNAVNIMMKNMMDFSIGSLSFWFIGFGIMFGNGNGFFGLSGFMPDASSVDDLSSLAWSSVPVVAAFFFQAVFAATATTIVSGAVAERIKFSSYLVISVIITTLVYPVSGHWGWGGGWLASFGFTDFAGSTIVHSVGGWASLAAVLVLGPRLGKFTADGKARAIPGHNIPMATLGVFILWFGWYGFNPGSTMAANTDIGAIALTTTLSAAAGSLAAFFITYAKYKRADAGMTLNGALAGLVAITAGCAGVSPLSSVFIGIIAGLVVVFSVLLLDNLKIDDPVGAISVHGVCGALGTLLLGFFEKEKGLLFGGGTDLLVGQAIGVVAIGAWAFGASFILMKVLDLTMGLRVTEEEEHVGLDYSEHGAAAYPDFNISSVTARN</sequence>
<feature type="transmembrane region" description="Helical" evidence="8">
    <location>
        <begin position="297"/>
        <end position="317"/>
    </location>
</feature>
<keyword evidence="5 8" id="KW-1133">Transmembrane helix</keyword>
<comment type="subcellular location">
    <subcellularLocation>
        <location evidence="8">Cell membrane</location>
        <topology evidence="8">Multi-pass membrane protein</topology>
    </subcellularLocation>
    <subcellularLocation>
        <location evidence="1">Membrane</location>
        <topology evidence="1">Multi-pass membrane protein</topology>
    </subcellularLocation>
</comment>
<protein>
    <recommendedName>
        <fullName evidence="8">Ammonium transporter</fullName>
    </recommendedName>
</protein>
<feature type="signal peptide" evidence="9">
    <location>
        <begin position="1"/>
        <end position="21"/>
    </location>
</feature>
<proteinExistence type="inferred from homology"/>
<keyword evidence="4 8" id="KW-0812">Transmembrane</keyword>
<accession>A0A1F6GF25</accession>
<dbReference type="Proteomes" id="UP000178449">
    <property type="component" value="Unassembled WGS sequence"/>
</dbReference>
<feature type="transmembrane region" description="Helical" evidence="8">
    <location>
        <begin position="124"/>
        <end position="147"/>
    </location>
</feature>
<comment type="caution">
    <text evidence="11">The sequence shown here is derived from an EMBL/GenBank/DDBJ whole genome shotgun (WGS) entry which is preliminary data.</text>
</comment>
<gene>
    <name evidence="11" type="ORF">A2527_03935</name>
</gene>
<evidence type="ECO:0000256" key="7">
    <source>
        <dbReference type="ARBA" id="ARBA00023177"/>
    </source>
</evidence>
<dbReference type="InterPro" id="IPR001905">
    <property type="entry name" value="Ammonium_transpt"/>
</dbReference>
<dbReference type="EMBL" id="MFNE01000010">
    <property type="protein sequence ID" value="OGG96714.1"/>
    <property type="molecule type" value="Genomic_DNA"/>
</dbReference>
<dbReference type="GO" id="GO:0097272">
    <property type="term" value="P:ammonium homeostasis"/>
    <property type="evidence" value="ECO:0007669"/>
    <property type="project" value="TreeGrafter"/>
</dbReference>
<keyword evidence="3 8" id="KW-0813">Transport</keyword>
<evidence type="ECO:0000256" key="6">
    <source>
        <dbReference type="ARBA" id="ARBA00023136"/>
    </source>
</evidence>
<feature type="transmembrane region" description="Helical" evidence="8">
    <location>
        <begin position="193"/>
        <end position="214"/>
    </location>
</feature>
<evidence type="ECO:0000256" key="4">
    <source>
        <dbReference type="ARBA" id="ARBA00022692"/>
    </source>
</evidence>
<feature type="transmembrane region" description="Helical" evidence="8">
    <location>
        <begin position="349"/>
        <end position="368"/>
    </location>
</feature>
<dbReference type="InterPro" id="IPR018047">
    <property type="entry name" value="Ammonium_transpt_CS"/>
</dbReference>
<evidence type="ECO:0000256" key="1">
    <source>
        <dbReference type="ARBA" id="ARBA00004141"/>
    </source>
</evidence>